<dbReference type="EMBL" id="JYDT01000013">
    <property type="protein sequence ID" value="KRY91501.1"/>
    <property type="molecule type" value="Genomic_DNA"/>
</dbReference>
<protein>
    <submittedName>
        <fullName evidence="1">Uncharacterized protein</fullName>
    </submittedName>
</protein>
<name>A0A0V1FZT5_TRIPS</name>
<gene>
    <name evidence="1" type="ORF">T4D_16135</name>
</gene>
<dbReference type="OrthoDB" id="6818577at2759"/>
<keyword evidence="2" id="KW-1185">Reference proteome</keyword>
<proteinExistence type="predicted"/>
<organism evidence="1 2">
    <name type="scientific">Trichinella pseudospiralis</name>
    <name type="common">Parasitic roundworm</name>
    <dbReference type="NCBI Taxonomy" id="6337"/>
    <lineage>
        <taxon>Eukaryota</taxon>
        <taxon>Metazoa</taxon>
        <taxon>Ecdysozoa</taxon>
        <taxon>Nematoda</taxon>
        <taxon>Enoplea</taxon>
        <taxon>Dorylaimia</taxon>
        <taxon>Trichinellida</taxon>
        <taxon>Trichinellidae</taxon>
        <taxon>Trichinella</taxon>
    </lineage>
</organism>
<accession>A0A0V1FZT5</accession>
<dbReference type="AlphaFoldDB" id="A0A0V1FZT5"/>
<evidence type="ECO:0000313" key="1">
    <source>
        <dbReference type="EMBL" id="KRY91501.1"/>
    </source>
</evidence>
<sequence length="73" mass="8017">MTYSKRAQEMASNNLDIFNYLVPHQYCSLILPVNLSTPALLSSSQGGLGILRAKALLNVVEQNHTSQIGNLMK</sequence>
<reference evidence="1 2" key="1">
    <citation type="submission" date="2015-01" db="EMBL/GenBank/DDBJ databases">
        <title>Evolution of Trichinella species and genotypes.</title>
        <authorList>
            <person name="Korhonen P.K."/>
            <person name="Edoardo P."/>
            <person name="Giuseppe L.R."/>
            <person name="Gasser R.B."/>
        </authorList>
    </citation>
    <scope>NUCLEOTIDE SEQUENCE [LARGE SCALE GENOMIC DNA]</scope>
    <source>
        <strain evidence="1">ISS470</strain>
    </source>
</reference>
<dbReference type="Proteomes" id="UP000054995">
    <property type="component" value="Unassembled WGS sequence"/>
</dbReference>
<comment type="caution">
    <text evidence="1">The sequence shown here is derived from an EMBL/GenBank/DDBJ whole genome shotgun (WGS) entry which is preliminary data.</text>
</comment>
<evidence type="ECO:0000313" key="2">
    <source>
        <dbReference type="Proteomes" id="UP000054995"/>
    </source>
</evidence>